<sequence>MDGNPNTAQPLYTSDDLRNLLRQLLSEQSLWTRFLIISIISGLGDIEVITDRLYKNAIDIGNLFRLYYGDAIGNEIENSLRNYYSLIITLINAYKTTVFTTPSTTDYTLIHQANTPLCAAAGQFSILLSSINPYWNQETLENIFKNTIDMLNDEIYKRRTNQYYADVIQYDFIEYYSFMTADILWNGFINQFYH</sequence>
<dbReference type="AlphaFoldDB" id="A0A1I5EX69"/>
<dbReference type="Proteomes" id="UP000198806">
    <property type="component" value="Unassembled WGS sequence"/>
</dbReference>
<gene>
    <name evidence="1" type="ORF">SAMN04489757_11153</name>
</gene>
<organism evidence="1 2">
    <name type="scientific">Anaerocolumna aminovalerica</name>
    <dbReference type="NCBI Taxonomy" id="1527"/>
    <lineage>
        <taxon>Bacteria</taxon>
        <taxon>Bacillati</taxon>
        <taxon>Bacillota</taxon>
        <taxon>Clostridia</taxon>
        <taxon>Lachnospirales</taxon>
        <taxon>Lachnospiraceae</taxon>
        <taxon>Anaerocolumna</taxon>
    </lineage>
</organism>
<dbReference type="OrthoDB" id="2042536at2"/>
<reference evidence="1 2" key="1">
    <citation type="submission" date="2016-10" db="EMBL/GenBank/DDBJ databases">
        <authorList>
            <person name="de Groot N.N."/>
        </authorList>
    </citation>
    <scope>NUCLEOTIDE SEQUENCE [LARGE SCALE GENOMIC DNA]</scope>
    <source>
        <strain evidence="1 2">DSM 1283</strain>
    </source>
</reference>
<proteinExistence type="predicted"/>
<name>A0A1I5EX69_9FIRM</name>
<accession>A0A1I5EX69</accession>
<evidence type="ECO:0000313" key="2">
    <source>
        <dbReference type="Proteomes" id="UP000198806"/>
    </source>
</evidence>
<dbReference type="EMBL" id="FOWD01000011">
    <property type="protein sequence ID" value="SFO16112.1"/>
    <property type="molecule type" value="Genomic_DNA"/>
</dbReference>
<dbReference type="RefSeq" id="WP_091685963.1">
    <property type="nucleotide sequence ID" value="NZ_BAABFM010000085.1"/>
</dbReference>
<dbReference type="STRING" id="1527.SAMN04489757_11153"/>
<evidence type="ECO:0000313" key="1">
    <source>
        <dbReference type="EMBL" id="SFO16112.1"/>
    </source>
</evidence>
<protein>
    <submittedName>
        <fullName evidence="1">Uncharacterized protein</fullName>
    </submittedName>
</protein>
<keyword evidence="2" id="KW-1185">Reference proteome</keyword>